<organism evidence="1 2">
    <name type="scientific">Ekhidna lutea</name>
    <dbReference type="NCBI Taxonomy" id="447679"/>
    <lineage>
        <taxon>Bacteria</taxon>
        <taxon>Pseudomonadati</taxon>
        <taxon>Bacteroidota</taxon>
        <taxon>Cytophagia</taxon>
        <taxon>Cytophagales</taxon>
        <taxon>Reichenbachiellaceae</taxon>
        <taxon>Ekhidna</taxon>
    </lineage>
</organism>
<dbReference type="OrthoDB" id="9771071at2"/>
<evidence type="ECO:0008006" key="3">
    <source>
        <dbReference type="Google" id="ProtNLM"/>
    </source>
</evidence>
<dbReference type="RefSeq" id="WP_144017471.1">
    <property type="nucleotide sequence ID" value="NZ_FZPD01000006.1"/>
</dbReference>
<dbReference type="EMBL" id="FZPD01000006">
    <property type="protein sequence ID" value="SNT35180.1"/>
    <property type="molecule type" value="Genomic_DNA"/>
</dbReference>
<name>A0A239LY34_EKHLU</name>
<proteinExistence type="predicted"/>
<keyword evidence="2" id="KW-1185">Reference proteome</keyword>
<sequence length="359" mass="40296">MRKIIVIVALLPLMGFGQDQDTTINKSSFVIFPAISYAPETDLQLGVVGIWALKNSDNSQSDFRRQSTMTPYFVYTLKNQTIAVVNLDYYFPDGQNLNTSMRYYNFPDSYFGVGNDNDPDVSEQYTNRFFQVDGQYLIPISDKVFLGGAYDIHFTSIRKVVSGGLLETQNPKGSNGGNLIGAGPVFRYDTRDYTVYPSSGNFISSRILFNAIGDFQYTTYIADARKFIDLKDKKHILAFQFRSQFTIGSNAPFYKLPQLGGDERLRGIANASLYRDRQMMYTQVEYRRPLFWRFGMTVFAGVGDVSNQLNDFSFSALKYVAGVGGRLALIPKKQLNARLDIGVAKGGQTGIYIGVSEAF</sequence>
<gene>
    <name evidence="1" type="ORF">SAMN05421640_3472</name>
</gene>
<dbReference type="Proteomes" id="UP000198393">
    <property type="component" value="Unassembled WGS sequence"/>
</dbReference>
<reference evidence="1 2" key="1">
    <citation type="submission" date="2017-06" db="EMBL/GenBank/DDBJ databases">
        <authorList>
            <person name="Kim H.J."/>
            <person name="Triplett B.A."/>
        </authorList>
    </citation>
    <scope>NUCLEOTIDE SEQUENCE [LARGE SCALE GENOMIC DNA]</scope>
    <source>
        <strain evidence="1 2">DSM 19307</strain>
    </source>
</reference>
<protein>
    <recommendedName>
        <fullName evidence="3">Surface antigen</fullName>
    </recommendedName>
</protein>
<evidence type="ECO:0000313" key="2">
    <source>
        <dbReference type="Proteomes" id="UP000198393"/>
    </source>
</evidence>
<dbReference type="AlphaFoldDB" id="A0A239LY34"/>
<evidence type="ECO:0000313" key="1">
    <source>
        <dbReference type="EMBL" id="SNT35180.1"/>
    </source>
</evidence>
<dbReference type="Gene3D" id="2.40.160.50">
    <property type="entry name" value="membrane protein fhac: a member of the omp85/tpsb transporter family"/>
    <property type="match status" value="1"/>
</dbReference>
<accession>A0A239LY34</accession>